<accession>A0A9X3AIF5</accession>
<feature type="transmembrane region" description="Helical" evidence="7">
    <location>
        <begin position="724"/>
        <end position="749"/>
    </location>
</feature>
<feature type="transmembrane region" description="Helical" evidence="7">
    <location>
        <begin position="287"/>
        <end position="308"/>
    </location>
</feature>
<keyword evidence="2" id="KW-1003">Cell membrane</keyword>
<evidence type="ECO:0000313" key="9">
    <source>
        <dbReference type="EMBL" id="MCS7483062.1"/>
    </source>
</evidence>
<name>A0A9X3AIF5_9PSEU</name>
<evidence type="ECO:0000256" key="2">
    <source>
        <dbReference type="ARBA" id="ARBA00022475"/>
    </source>
</evidence>
<evidence type="ECO:0000313" key="10">
    <source>
        <dbReference type="Proteomes" id="UP001141259"/>
    </source>
</evidence>
<dbReference type="Proteomes" id="UP001141259">
    <property type="component" value="Unassembled WGS sequence"/>
</dbReference>
<feature type="transmembrane region" description="Helical" evidence="7">
    <location>
        <begin position="188"/>
        <end position="213"/>
    </location>
</feature>
<proteinExistence type="predicted"/>
<dbReference type="RefSeq" id="WP_259628522.1">
    <property type="nucleotide sequence ID" value="NZ_JANYMP010000028.1"/>
</dbReference>
<keyword evidence="10" id="KW-1185">Reference proteome</keyword>
<feature type="transmembrane region" description="Helical" evidence="7">
    <location>
        <begin position="245"/>
        <end position="267"/>
    </location>
</feature>
<feature type="transmembrane region" description="Helical" evidence="7">
    <location>
        <begin position="329"/>
        <end position="349"/>
    </location>
</feature>
<dbReference type="GO" id="GO:0005886">
    <property type="term" value="C:plasma membrane"/>
    <property type="evidence" value="ECO:0007669"/>
    <property type="project" value="UniProtKB-SubCell"/>
</dbReference>
<evidence type="ECO:0000256" key="3">
    <source>
        <dbReference type="ARBA" id="ARBA00022692"/>
    </source>
</evidence>
<evidence type="ECO:0000256" key="7">
    <source>
        <dbReference type="SAM" id="Phobius"/>
    </source>
</evidence>
<keyword evidence="4 7" id="KW-1133">Transmembrane helix</keyword>
<feature type="transmembrane region" description="Helical" evidence="7">
    <location>
        <begin position="694"/>
        <end position="712"/>
    </location>
</feature>
<evidence type="ECO:0000259" key="8">
    <source>
        <dbReference type="Pfam" id="PF02687"/>
    </source>
</evidence>
<sequence>MKGWVNDLALGVRIAFGGGRSSWRRIALTGVSVGLGVAVLFVGTAMPTAISERQERQDASRVVQSGERPPGVDPLYRAYTPERFDGEEIMGSYVWPGGPRAPIPPGLQRIPGDGEIVVSPALADLLASPKGELLRPRFPQRVVGTISQEGLIGPNHLLYIAGDSTIEQTERTAYYTFGFSSVWTSRNVWFWAIGLVGVVVLLLPVLVFVTIGTRLAGPERERRLAALRLLGASSRQVRRIATGDALAGSVVGLVLGAGFFLLLRAFVERVELFGVSAFAGDLTPRPLLALLVVLVVPALSVATALVTQRGSVVDPLGVVRQSEPPRRRLWWRFAPILLGAGLLLTRIGSFVDQSALLRSELTLVALALLLLGIPLVLPWVVEKAVRRLRGGPPSWQLAVRRLQMDSGSAARVVGGVAVVLAGGIALQTVMVGQEASVMNRPYQSDDREALVIYLPDPAGARTDEIADDVRGTAGVRSVTATRSFTIQPAGQPKPSTVVIGSCASLRTVARFDHCQDGDAFRAAGPVADVPGPGDQVDVLDPSDLRLVSGRWTLPEMLDVPLSQSGLVGQVLVTPGALRGVDVGRTSGKLDVALDLSVPDALDRAITALGPLGRHSISRISVPPDPERDAADYRTLRRLFLAGTLLVVALAGASLLVLALEQVRTRRRPLAVLAAGGVPRSTLAWSLLWQNAVPLVLAVVVAVVLGSGMGLLFQRATILPLRLDPTGIGVLAATVAGMVLVVTLCTLPAVRRATGATGLRVE</sequence>
<gene>
    <name evidence="9" type="ORF">NZH93_39960</name>
</gene>
<organism evidence="9 10">
    <name type="scientific">Umezawaea endophytica</name>
    <dbReference type="NCBI Taxonomy" id="1654476"/>
    <lineage>
        <taxon>Bacteria</taxon>
        <taxon>Bacillati</taxon>
        <taxon>Actinomycetota</taxon>
        <taxon>Actinomycetes</taxon>
        <taxon>Pseudonocardiales</taxon>
        <taxon>Pseudonocardiaceae</taxon>
        <taxon>Umezawaea</taxon>
    </lineage>
</organism>
<feature type="transmembrane region" description="Helical" evidence="7">
    <location>
        <begin position="409"/>
        <end position="430"/>
    </location>
</feature>
<reference evidence="9" key="1">
    <citation type="submission" date="2022-08" db="EMBL/GenBank/DDBJ databases">
        <authorList>
            <person name="Tistechok S."/>
            <person name="Samborskyy M."/>
            <person name="Roman I."/>
        </authorList>
    </citation>
    <scope>NUCLEOTIDE SEQUENCE</scope>
    <source>
        <strain evidence="9">DSM 103496</strain>
    </source>
</reference>
<feature type="transmembrane region" description="Helical" evidence="7">
    <location>
        <begin position="26"/>
        <end position="46"/>
    </location>
</feature>
<evidence type="ECO:0000256" key="4">
    <source>
        <dbReference type="ARBA" id="ARBA00022989"/>
    </source>
</evidence>
<dbReference type="AlphaFoldDB" id="A0A9X3AIF5"/>
<comment type="caution">
    <text evidence="9">The sequence shown here is derived from an EMBL/GenBank/DDBJ whole genome shotgun (WGS) entry which is preliminary data.</text>
</comment>
<dbReference type="Pfam" id="PF02687">
    <property type="entry name" value="FtsX"/>
    <property type="match status" value="2"/>
</dbReference>
<evidence type="ECO:0000256" key="5">
    <source>
        <dbReference type="ARBA" id="ARBA00023136"/>
    </source>
</evidence>
<dbReference type="EMBL" id="JANYMP010000028">
    <property type="protein sequence ID" value="MCS7483062.1"/>
    <property type="molecule type" value="Genomic_DNA"/>
</dbReference>
<keyword evidence="3 7" id="KW-0812">Transmembrane</keyword>
<keyword evidence="5 7" id="KW-0472">Membrane</keyword>
<evidence type="ECO:0000256" key="6">
    <source>
        <dbReference type="SAM" id="MobiDB-lite"/>
    </source>
</evidence>
<comment type="subcellular location">
    <subcellularLocation>
        <location evidence="1">Cell membrane</location>
        <topology evidence="1">Multi-pass membrane protein</topology>
    </subcellularLocation>
</comment>
<feature type="transmembrane region" description="Helical" evidence="7">
    <location>
        <begin position="638"/>
        <end position="657"/>
    </location>
</feature>
<protein>
    <submittedName>
        <fullName evidence="9">ABC transporter permease</fullName>
    </submittedName>
</protein>
<feature type="transmembrane region" description="Helical" evidence="7">
    <location>
        <begin position="361"/>
        <end position="381"/>
    </location>
</feature>
<dbReference type="InterPro" id="IPR003838">
    <property type="entry name" value="ABC3_permease_C"/>
</dbReference>
<evidence type="ECO:0000256" key="1">
    <source>
        <dbReference type="ARBA" id="ARBA00004651"/>
    </source>
</evidence>
<feature type="domain" description="ABC3 transporter permease C-terminal" evidence="8">
    <location>
        <begin position="644"/>
        <end position="752"/>
    </location>
</feature>
<feature type="region of interest" description="Disordered" evidence="6">
    <location>
        <begin position="52"/>
        <end position="75"/>
    </location>
</feature>
<feature type="domain" description="ABC3 transporter permease C-terminal" evidence="8">
    <location>
        <begin position="198"/>
        <end position="304"/>
    </location>
</feature>